<name>A0A2M6UU98_9HYPH</name>
<comment type="caution">
    <text evidence="2">The sequence shown here is derived from an EMBL/GenBank/DDBJ whole genome shotgun (WGS) entry which is preliminary data.</text>
</comment>
<dbReference type="EMBL" id="NJGE01000003">
    <property type="protein sequence ID" value="PIT69753.1"/>
    <property type="molecule type" value="Genomic_DNA"/>
</dbReference>
<protein>
    <recommendedName>
        <fullName evidence="4">Secreted protein</fullName>
    </recommendedName>
</protein>
<accession>A0A2M6UU98</accession>
<evidence type="ECO:0008006" key="4">
    <source>
        <dbReference type="Google" id="ProtNLM"/>
    </source>
</evidence>
<dbReference type="AlphaFoldDB" id="A0A2M6UU98"/>
<sequence length="169" mass="20212">MFIKKSLFRSVLIVALFTTSLISPSNGYANPNELFCSKEIIERESALRNYMFHVDNWWESTFRNTLWFANTSRLSKHKIEQHASMMQQWHDIIIERMRKSRQLIEYMANEITEIENLNKAKQSKNHAEVTEILERLSGIQNLIAQTKKEVEKQDYKMEILYKLLRDIRQ</sequence>
<keyword evidence="1" id="KW-0732">Signal</keyword>
<evidence type="ECO:0000313" key="3">
    <source>
        <dbReference type="Proteomes" id="UP000229839"/>
    </source>
</evidence>
<feature type="chain" id="PRO_5014967159" description="Secreted protein" evidence="1">
    <location>
        <begin position="30"/>
        <end position="169"/>
    </location>
</feature>
<evidence type="ECO:0000313" key="2">
    <source>
        <dbReference type="EMBL" id="PIT69753.1"/>
    </source>
</evidence>
<evidence type="ECO:0000256" key="1">
    <source>
        <dbReference type="SAM" id="SignalP"/>
    </source>
</evidence>
<organism evidence="2 3">
    <name type="scientific">Bartonella tribocorum</name>
    <dbReference type="NCBI Taxonomy" id="85701"/>
    <lineage>
        <taxon>Bacteria</taxon>
        <taxon>Pseudomonadati</taxon>
        <taxon>Pseudomonadota</taxon>
        <taxon>Alphaproteobacteria</taxon>
        <taxon>Hyphomicrobiales</taxon>
        <taxon>Bartonellaceae</taxon>
        <taxon>Bartonella</taxon>
    </lineage>
</organism>
<proteinExistence type="predicted"/>
<dbReference type="OrthoDB" id="7927026at2"/>
<reference evidence="2 3" key="1">
    <citation type="submission" date="2017-06" db="EMBL/GenBank/DDBJ databases">
        <title>Draft genome of Bartonella tribocorum strain L103, isolated from a rodent in Laos.</title>
        <authorList>
            <person name="Hadjadj L."/>
            <person name="Jiyipong T."/>
            <person name="Morand S."/>
            <person name="Diene S.M."/>
            <person name="Rolain J.-M."/>
        </authorList>
    </citation>
    <scope>NUCLEOTIDE SEQUENCE [LARGE SCALE GENOMIC DNA]</scope>
    <source>
        <strain evidence="2 3">L103</strain>
    </source>
</reference>
<dbReference type="Proteomes" id="UP000229839">
    <property type="component" value="Unassembled WGS sequence"/>
</dbReference>
<dbReference type="RefSeq" id="WP_100128385.1">
    <property type="nucleotide sequence ID" value="NZ_CADDYI010000003.1"/>
</dbReference>
<feature type="signal peptide" evidence="1">
    <location>
        <begin position="1"/>
        <end position="29"/>
    </location>
</feature>
<gene>
    <name evidence="2" type="ORF">CER18_01670</name>
</gene>